<name>A0A0R3T3P3_RODNA</name>
<dbReference type="InterPro" id="IPR046350">
    <property type="entry name" value="Cystatin_sf"/>
</dbReference>
<evidence type="ECO:0000313" key="3">
    <source>
        <dbReference type="WBParaSite" id="HNAJ_0000163801-mRNA-1"/>
    </source>
</evidence>
<dbReference type="SUPFAM" id="SSF54403">
    <property type="entry name" value="Cystatin/monellin"/>
    <property type="match status" value="1"/>
</dbReference>
<proteinExistence type="predicted"/>
<gene>
    <name evidence="1" type="ORF">HNAJ_LOCUS1637</name>
</gene>
<dbReference type="WBParaSite" id="HNAJ_0000163801-mRNA-1">
    <property type="protein sequence ID" value="HNAJ_0000163801-mRNA-1"/>
    <property type="gene ID" value="HNAJ_0000163801"/>
</dbReference>
<reference evidence="3" key="1">
    <citation type="submission" date="2017-02" db="UniProtKB">
        <authorList>
            <consortium name="WormBaseParasite"/>
        </authorList>
    </citation>
    <scope>IDENTIFICATION</scope>
</reference>
<sequence>MESTDGCSIVSRRTEQLGCNEELSCEVIKSKEMRKKVKKMLKLVNSTRCVPLKLVEVVSGERQIVDGIKENILLRLRESGSKQVLEYNLCMYERANDRKNVEVRLTLKRPTQPC</sequence>
<dbReference type="OrthoDB" id="6266374at2759"/>
<keyword evidence="2" id="KW-1185">Reference proteome</keyword>
<evidence type="ECO:0000313" key="2">
    <source>
        <dbReference type="Proteomes" id="UP000278807"/>
    </source>
</evidence>
<dbReference type="AlphaFoldDB" id="A0A0R3T3P3"/>
<dbReference type="EMBL" id="UZAE01000665">
    <property type="protein sequence ID" value="VDN97496.1"/>
    <property type="molecule type" value="Genomic_DNA"/>
</dbReference>
<dbReference type="Proteomes" id="UP000278807">
    <property type="component" value="Unassembled WGS sequence"/>
</dbReference>
<protein>
    <submittedName>
        <fullName evidence="1 3">Uncharacterized protein</fullName>
    </submittedName>
</protein>
<reference evidence="1 2" key="2">
    <citation type="submission" date="2018-11" db="EMBL/GenBank/DDBJ databases">
        <authorList>
            <consortium name="Pathogen Informatics"/>
        </authorList>
    </citation>
    <scope>NUCLEOTIDE SEQUENCE [LARGE SCALE GENOMIC DNA]</scope>
</reference>
<organism evidence="3">
    <name type="scientific">Rodentolepis nana</name>
    <name type="common">Dwarf tapeworm</name>
    <name type="synonym">Hymenolepis nana</name>
    <dbReference type="NCBI Taxonomy" id="102285"/>
    <lineage>
        <taxon>Eukaryota</taxon>
        <taxon>Metazoa</taxon>
        <taxon>Spiralia</taxon>
        <taxon>Lophotrochozoa</taxon>
        <taxon>Platyhelminthes</taxon>
        <taxon>Cestoda</taxon>
        <taxon>Eucestoda</taxon>
        <taxon>Cyclophyllidea</taxon>
        <taxon>Hymenolepididae</taxon>
        <taxon>Rodentolepis</taxon>
    </lineage>
</organism>
<dbReference type="Gene3D" id="3.10.450.10">
    <property type="match status" value="1"/>
</dbReference>
<accession>A0A0R3T3P3</accession>
<evidence type="ECO:0000313" key="1">
    <source>
        <dbReference type="EMBL" id="VDN97496.1"/>
    </source>
</evidence>